<dbReference type="GO" id="GO:0052908">
    <property type="term" value="F:16S rRNA (adenine(1518)-N(6)/adenine(1519)-N(6))-dimethyltransferase activity"/>
    <property type="evidence" value="ECO:0007669"/>
    <property type="project" value="UniProtKB-EC"/>
</dbReference>
<keyword evidence="6 7" id="KW-0694">RNA-binding</keyword>
<keyword evidence="1 7" id="KW-0963">Cytoplasm</keyword>
<evidence type="ECO:0000256" key="8">
    <source>
        <dbReference type="PROSITE-ProRule" id="PRU01026"/>
    </source>
</evidence>
<dbReference type="HAMAP" id="MF_00607">
    <property type="entry name" value="16SrRNA_methyltr_A"/>
    <property type="match status" value="1"/>
</dbReference>
<evidence type="ECO:0000256" key="3">
    <source>
        <dbReference type="ARBA" id="ARBA00022603"/>
    </source>
</evidence>
<dbReference type="PROSITE" id="PS51689">
    <property type="entry name" value="SAM_RNA_A_N6_MT"/>
    <property type="match status" value="1"/>
</dbReference>
<dbReference type="SMART" id="SM00650">
    <property type="entry name" value="rADc"/>
    <property type="match status" value="1"/>
</dbReference>
<reference evidence="10" key="1">
    <citation type="submission" date="2024-07" db="EMBL/GenBank/DDBJ databases">
        <authorList>
            <person name="Kim Y.J."/>
            <person name="Jeong J.Y."/>
        </authorList>
    </citation>
    <scope>NUCLEOTIDE SEQUENCE</scope>
    <source>
        <strain evidence="10">GIHE-MW2</strain>
    </source>
</reference>
<dbReference type="InterPro" id="IPR023165">
    <property type="entry name" value="rRNA_Ade_diMease-like_C"/>
</dbReference>
<evidence type="ECO:0000256" key="1">
    <source>
        <dbReference type="ARBA" id="ARBA00022490"/>
    </source>
</evidence>
<dbReference type="GO" id="GO:0003723">
    <property type="term" value="F:RNA binding"/>
    <property type="evidence" value="ECO:0007669"/>
    <property type="project" value="UniProtKB-UniRule"/>
</dbReference>
<proteinExistence type="inferred from homology"/>
<keyword evidence="5 7" id="KW-0949">S-adenosyl-L-methionine</keyword>
<keyword evidence="4 7" id="KW-0808">Transferase</keyword>
<dbReference type="InterPro" id="IPR029063">
    <property type="entry name" value="SAM-dependent_MTases_sf"/>
</dbReference>
<gene>
    <name evidence="7 10" type="primary">rsmA</name>
    <name evidence="7" type="synonym">ksgA</name>
    <name evidence="10" type="ORF">ABWT76_001162</name>
</gene>
<dbReference type="RefSeq" id="WP_054465884.1">
    <property type="nucleotide sequence ID" value="NZ_CP159837.1"/>
</dbReference>
<dbReference type="PANTHER" id="PTHR11727:SF7">
    <property type="entry name" value="DIMETHYLADENOSINE TRANSFERASE-RELATED"/>
    <property type="match status" value="1"/>
</dbReference>
<dbReference type="FunFam" id="3.40.50.150:FF:000023">
    <property type="entry name" value="Ribosomal RNA small subunit methyltransferase A"/>
    <property type="match status" value="1"/>
</dbReference>
<feature type="binding site" evidence="7 8">
    <location>
        <position position="62"/>
    </location>
    <ligand>
        <name>S-adenosyl-L-methionine</name>
        <dbReference type="ChEBI" id="CHEBI:59789"/>
    </ligand>
</feature>
<evidence type="ECO:0000313" key="10">
    <source>
        <dbReference type="EMBL" id="XCM38324.1"/>
    </source>
</evidence>
<dbReference type="Pfam" id="PF00398">
    <property type="entry name" value="RrnaAD"/>
    <property type="match status" value="1"/>
</dbReference>
<feature type="binding site" evidence="7 8">
    <location>
        <position position="16"/>
    </location>
    <ligand>
        <name>S-adenosyl-L-methionine</name>
        <dbReference type="ChEBI" id="CHEBI:59789"/>
    </ligand>
</feature>
<feature type="binding site" evidence="7 8">
    <location>
        <position position="113"/>
    </location>
    <ligand>
        <name>S-adenosyl-L-methionine</name>
        <dbReference type="ChEBI" id="CHEBI:59789"/>
    </ligand>
</feature>
<comment type="catalytic activity">
    <reaction evidence="7">
        <text>adenosine(1518)/adenosine(1519) in 16S rRNA + 4 S-adenosyl-L-methionine = N(6)-dimethyladenosine(1518)/N(6)-dimethyladenosine(1519) in 16S rRNA + 4 S-adenosyl-L-homocysteine + 4 H(+)</text>
        <dbReference type="Rhea" id="RHEA:19609"/>
        <dbReference type="Rhea" id="RHEA-COMP:10232"/>
        <dbReference type="Rhea" id="RHEA-COMP:10233"/>
        <dbReference type="ChEBI" id="CHEBI:15378"/>
        <dbReference type="ChEBI" id="CHEBI:57856"/>
        <dbReference type="ChEBI" id="CHEBI:59789"/>
        <dbReference type="ChEBI" id="CHEBI:74411"/>
        <dbReference type="ChEBI" id="CHEBI:74493"/>
        <dbReference type="EC" id="2.1.1.182"/>
    </reaction>
</comment>
<dbReference type="NCBIfam" id="TIGR00755">
    <property type="entry name" value="ksgA"/>
    <property type="match status" value="1"/>
</dbReference>
<feature type="domain" description="Ribosomal RNA adenine methylase transferase N-terminal" evidence="9">
    <location>
        <begin position="21"/>
        <end position="203"/>
    </location>
</feature>
<dbReference type="PROSITE" id="PS01131">
    <property type="entry name" value="RRNA_A_DIMETH"/>
    <property type="match status" value="1"/>
</dbReference>
<feature type="binding site" evidence="7 8">
    <location>
        <position position="14"/>
    </location>
    <ligand>
        <name>S-adenosyl-L-methionine</name>
        <dbReference type="ChEBI" id="CHEBI:59789"/>
    </ligand>
</feature>
<accession>A0AAU8JGE4</accession>
<dbReference type="InterPro" id="IPR001737">
    <property type="entry name" value="KsgA/Erm"/>
</dbReference>
<dbReference type="Gene3D" id="3.40.50.150">
    <property type="entry name" value="Vaccinia Virus protein VP39"/>
    <property type="match status" value="1"/>
</dbReference>
<name>A0AAU8JGE4_9CYAN</name>
<keyword evidence="3 7" id="KW-0489">Methyltransferase</keyword>
<dbReference type="GO" id="GO:0005829">
    <property type="term" value="C:cytosol"/>
    <property type="evidence" value="ECO:0007669"/>
    <property type="project" value="TreeGrafter"/>
</dbReference>
<evidence type="ECO:0000256" key="2">
    <source>
        <dbReference type="ARBA" id="ARBA00022552"/>
    </source>
</evidence>
<evidence type="ECO:0000256" key="4">
    <source>
        <dbReference type="ARBA" id="ARBA00022679"/>
    </source>
</evidence>
<comment type="function">
    <text evidence="7">Specifically dimethylates two adjacent adenosines (A1518 and A1519) in the loop of a conserved hairpin near the 3'-end of 16S rRNA in the 30S particle. May play a critical role in biogenesis of 30S subunits.</text>
</comment>
<dbReference type="AlphaFoldDB" id="A0AAU8JGE4"/>
<dbReference type="EMBL" id="CP159837">
    <property type="protein sequence ID" value="XCM38324.1"/>
    <property type="molecule type" value="Genomic_DNA"/>
</dbReference>
<dbReference type="CDD" id="cd02440">
    <property type="entry name" value="AdoMet_MTases"/>
    <property type="match status" value="1"/>
</dbReference>
<dbReference type="EC" id="2.1.1.182" evidence="7"/>
<dbReference type="InterPro" id="IPR011530">
    <property type="entry name" value="rRNA_adenine_dimethylase"/>
</dbReference>
<dbReference type="PANTHER" id="PTHR11727">
    <property type="entry name" value="DIMETHYLADENOSINE TRANSFERASE"/>
    <property type="match status" value="1"/>
</dbReference>
<sequence>MGDSIRPRKRFAQHWLRSEKVLFKIVEAANLSPSDRLLEIGPGTGVLTQKLLPYAASVTAVEIDRDLWEKLTKKFRDYQNFLLLSGDILSLDLEGLLADQDPKFQQPNKVVANIPYNITGPILEKLLGKIAQPAKNPYESIVLLVQKEVADRLYATPGNKAFGALSVRVQYLADCELICPVPAKAFYPPPKVESAVVRLKPRAIPRSGSLTGIAPAAEDPRQLETLVRVGFANKRKMLRNNLKGLIESDRLTQILEQLEINPQARAEDLSVGQWVALSNHLSLSNLESSPVNN</sequence>
<keyword evidence="2 7" id="KW-0698">rRNA processing</keyword>
<feature type="binding site" evidence="7 8">
    <location>
        <position position="41"/>
    </location>
    <ligand>
        <name>S-adenosyl-L-methionine</name>
        <dbReference type="ChEBI" id="CHEBI:59789"/>
    </ligand>
</feature>
<evidence type="ECO:0000259" key="9">
    <source>
        <dbReference type="SMART" id="SM00650"/>
    </source>
</evidence>
<dbReference type="InterPro" id="IPR020598">
    <property type="entry name" value="rRNA_Ade_methylase_Trfase_N"/>
</dbReference>
<comment type="similarity">
    <text evidence="7">Belongs to the class I-like SAM-binding methyltransferase superfamily. rRNA adenine N(6)-methyltransferase family. RsmA subfamily.</text>
</comment>
<evidence type="ECO:0000256" key="6">
    <source>
        <dbReference type="ARBA" id="ARBA00022884"/>
    </source>
</evidence>
<dbReference type="InterPro" id="IPR020596">
    <property type="entry name" value="rRNA_Ade_Mease_Trfase_CS"/>
</dbReference>
<comment type="subcellular location">
    <subcellularLocation>
        <location evidence="7">Cytoplasm</location>
    </subcellularLocation>
</comment>
<evidence type="ECO:0000256" key="5">
    <source>
        <dbReference type="ARBA" id="ARBA00022691"/>
    </source>
</evidence>
<feature type="binding site" evidence="7 8">
    <location>
        <position position="87"/>
    </location>
    <ligand>
        <name>S-adenosyl-L-methionine</name>
        <dbReference type="ChEBI" id="CHEBI:59789"/>
    </ligand>
</feature>
<evidence type="ECO:0000256" key="7">
    <source>
        <dbReference type="HAMAP-Rule" id="MF_00607"/>
    </source>
</evidence>
<dbReference type="FunFam" id="1.10.8.100:FF:000001">
    <property type="entry name" value="Ribosomal RNA small subunit methyltransferase A"/>
    <property type="match status" value="1"/>
</dbReference>
<organism evidence="10">
    <name type="scientific">Planktothricoides raciborskii GIHE-MW2</name>
    <dbReference type="NCBI Taxonomy" id="2792601"/>
    <lineage>
        <taxon>Bacteria</taxon>
        <taxon>Bacillati</taxon>
        <taxon>Cyanobacteriota</taxon>
        <taxon>Cyanophyceae</taxon>
        <taxon>Oscillatoriophycideae</taxon>
        <taxon>Oscillatoriales</taxon>
        <taxon>Oscillatoriaceae</taxon>
        <taxon>Planktothricoides</taxon>
    </lineage>
</organism>
<dbReference type="SUPFAM" id="SSF53335">
    <property type="entry name" value="S-adenosyl-L-methionine-dependent methyltransferases"/>
    <property type="match status" value="1"/>
</dbReference>
<dbReference type="Gene3D" id="1.10.8.100">
    <property type="entry name" value="Ribosomal RNA adenine dimethylase-like, domain 2"/>
    <property type="match status" value="1"/>
</dbReference>
<protein>
    <recommendedName>
        <fullName evidence="7">Ribosomal RNA small subunit methyltransferase A</fullName>
        <ecNumber evidence="7">2.1.1.182</ecNumber>
    </recommendedName>
    <alternativeName>
        <fullName evidence="7">16S rRNA (adenine(1518)-N(6)/adenine(1519)-N(6))-dimethyltransferase</fullName>
    </alternativeName>
    <alternativeName>
        <fullName evidence="7">16S rRNA dimethyladenosine transferase</fullName>
    </alternativeName>
    <alternativeName>
        <fullName evidence="7">16S rRNA dimethylase</fullName>
    </alternativeName>
    <alternativeName>
        <fullName evidence="7">S-adenosylmethionine-6-N', N'-adenosyl(rRNA) dimethyltransferase</fullName>
    </alternativeName>
</protein>